<dbReference type="Proteomes" id="UP000242770">
    <property type="component" value="Unassembled WGS sequence"/>
</dbReference>
<feature type="compositionally biased region" description="Polar residues" evidence="1">
    <location>
        <begin position="440"/>
        <end position="450"/>
    </location>
</feature>
<feature type="compositionally biased region" description="Low complexity" evidence="1">
    <location>
        <begin position="43"/>
        <end position="54"/>
    </location>
</feature>
<gene>
    <name evidence="3" type="primary">SSCI79490.1</name>
    <name evidence="2" type="ORF">SPSC_05452</name>
</gene>
<feature type="compositionally biased region" description="Low complexity" evidence="1">
    <location>
        <begin position="726"/>
        <end position="755"/>
    </location>
</feature>
<dbReference type="GO" id="GO:0031297">
    <property type="term" value="P:replication fork processing"/>
    <property type="evidence" value="ECO:0007669"/>
    <property type="project" value="InterPro"/>
</dbReference>
<proteinExistence type="predicted"/>
<dbReference type="EMBL" id="LK056686">
    <property type="protein sequence ID" value="CDU25559.1"/>
    <property type="molecule type" value="Genomic_DNA"/>
</dbReference>
<feature type="region of interest" description="Disordered" evidence="1">
    <location>
        <begin position="419"/>
        <end position="469"/>
    </location>
</feature>
<name>A0A0F7SCX6_9BASI</name>
<accession>A0A0F7SCX6</accession>
<feature type="region of interest" description="Disordered" evidence="1">
    <location>
        <begin position="1"/>
        <end position="220"/>
    </location>
</feature>
<reference evidence="2" key="2">
    <citation type="submission" date="2014-06" db="EMBL/GenBank/DDBJ databases">
        <authorList>
            <person name="Ju J."/>
            <person name="Zhang J."/>
        </authorList>
    </citation>
    <scope>NUCLEOTIDE SEQUENCE</scope>
    <source>
        <strain evidence="2">SscI8</strain>
    </source>
</reference>
<feature type="compositionally biased region" description="Polar residues" evidence="1">
    <location>
        <begin position="8"/>
        <end position="23"/>
    </location>
</feature>
<dbReference type="GO" id="GO:0000724">
    <property type="term" value="P:double-strand break repair via homologous recombination"/>
    <property type="evidence" value="ECO:0007669"/>
    <property type="project" value="TreeGrafter"/>
</dbReference>
<feature type="region of interest" description="Disordered" evidence="1">
    <location>
        <begin position="666"/>
        <end position="755"/>
    </location>
</feature>
<feature type="compositionally biased region" description="Low complexity" evidence="1">
    <location>
        <begin position="426"/>
        <end position="439"/>
    </location>
</feature>
<feature type="compositionally biased region" description="Low complexity" evidence="1">
    <location>
        <begin position="248"/>
        <end position="259"/>
    </location>
</feature>
<reference evidence="3" key="1">
    <citation type="submission" date="2014-06" db="EMBL/GenBank/DDBJ databases">
        <authorList>
            <person name="Berkman J.Paul."/>
        </authorList>
    </citation>
    <scope>NUCLEOTIDE SEQUENCE [LARGE SCALE GENOMIC DNA]</scope>
</reference>
<dbReference type="GO" id="GO:0035361">
    <property type="term" value="C:Cul8-RING ubiquitin ligase complex"/>
    <property type="evidence" value="ECO:0007669"/>
    <property type="project" value="TreeGrafter"/>
</dbReference>
<dbReference type="GO" id="GO:0005634">
    <property type="term" value="C:nucleus"/>
    <property type="evidence" value="ECO:0007669"/>
    <property type="project" value="InterPro"/>
</dbReference>
<evidence type="ECO:0000256" key="1">
    <source>
        <dbReference type="SAM" id="MobiDB-lite"/>
    </source>
</evidence>
<feature type="region of interest" description="Disordered" evidence="1">
    <location>
        <begin position="487"/>
        <end position="506"/>
    </location>
</feature>
<evidence type="ECO:0008006" key="5">
    <source>
        <dbReference type="Google" id="ProtNLM"/>
    </source>
</evidence>
<feature type="region of interest" description="Disordered" evidence="1">
    <location>
        <begin position="515"/>
        <end position="635"/>
    </location>
</feature>
<protein>
    <recommendedName>
        <fullName evidence="5">Methyl methanesulfonate-sensitivity protein 22</fullName>
    </recommendedName>
</protein>
<feature type="compositionally biased region" description="Polar residues" evidence="1">
    <location>
        <begin position="543"/>
        <end position="556"/>
    </location>
</feature>
<feature type="region of interest" description="Disordered" evidence="1">
    <location>
        <begin position="996"/>
        <end position="1031"/>
    </location>
</feature>
<organism evidence="3 4">
    <name type="scientific">Sporisorium scitamineum</name>
    <dbReference type="NCBI Taxonomy" id="49012"/>
    <lineage>
        <taxon>Eukaryota</taxon>
        <taxon>Fungi</taxon>
        <taxon>Dikarya</taxon>
        <taxon>Basidiomycota</taxon>
        <taxon>Ustilaginomycotina</taxon>
        <taxon>Ustilaginomycetes</taxon>
        <taxon>Ustilaginales</taxon>
        <taxon>Ustilaginaceae</taxon>
        <taxon>Sporisorium</taxon>
    </lineage>
</organism>
<feature type="compositionally biased region" description="Acidic residues" evidence="1">
    <location>
        <begin position="62"/>
        <end position="72"/>
    </location>
</feature>
<dbReference type="InterPro" id="IPR019021">
    <property type="entry name" value="Mms22"/>
</dbReference>
<dbReference type="PANTHER" id="PTHR28122:SF1">
    <property type="entry name" value="E3 UBIQUITIN-PROTEIN LIGASE SUBSTRATE RECEPTOR MMS22"/>
    <property type="match status" value="1"/>
</dbReference>
<dbReference type="OrthoDB" id="2386201at2759"/>
<evidence type="ECO:0000313" key="2">
    <source>
        <dbReference type="EMBL" id="CDU25559.1"/>
    </source>
</evidence>
<sequence>MLEHADIIQQSQAGPSRLTSEIVPTSDDEDFFFLSQSSGKYGSSLDSAQSSRQSKQNNRDADDGEDDEDDEALLATNHSHLSRQQSQQHDAAGPALSADPSIEASRDERPTGPQTPPRISTSNLAANGLPPLSEAVNVRRSPVPPSTSTPTLHPITTLPPSRSDVDQTEFPRSIDSPPSHPTKDSRAGVVEQSTSQSEGSLAPASPAEITLVPSASQQSDATLPFAESPISFHAIALTPLLASEGMTASASPSPSRASSQQTGEQQASPQARVSMDLDSFPAHEATRQAVASDNLNQYAGRAPSPSSTPSPPPLRMPVRGAAPRSSPTLPPPPLREAPRTEQQNNNGSTLDDEQLARAAAAQPPTPPRRQLRARKAAQLNPYTLEAVRYQRALIRNDWEDAVVSQREWHRQERKRIAEEAARAQRDAQAAQGSEESQSQWLVPSSEPSSQADHEEPSVPSSPPVSSTPQVFVDIPAFDETVSLRAYASGSRTRLLSPTPSQSGRLPELAEILANSSRTNLRHQDRNKSGSATRPATYKGPRTTAPTNAYAETQTSQADEDETTPLPPPVRRKHPLRALSPSDGEGSVDLGEQMPLDQETFIVESSEDERPTTVVLKPKRRSRWSGDGSSSDSTDYERRFRQLKKMMPAGMARKHIRDLRAMRHGKAYHSDGHVSSSSADVDTNRRTDRRDAEQSRARPTDTARTSDNEDLQPGQTRKRLRRHDSLDANNALLLDPDSDSSSSSSASSVSSSTSVSITYPSLAEPYTDVDAQGRHKGAEEADETPAPWWSVNRLDSYVPYRERDAIDRMLSRTGGGKPRSKTAVRRSNGASQHRQARLDGFVSAHRHRESRASSSRLHLQEIDQNQRPQQRAPVDKSAGNSHLSKRKKKRPKLDPRVGRTTTSSGRGGPVQLRNPPVVRPRARPRLDLERHDVLFAANPTKTRHARLDANNNGEPGDEDVSDDDGQWQVLSSVVRDSTPVSLLDTRLAVPRSRASGELRGGAIPSITTEGDVAPSPVRGPYASPSVSSASARPVRTHAINDHSPGTPSRARFDAFPPKAQVRSHAGQPTLPLSTTTDIEGSHTWDEFEGISLDFGMIPFAEGKRLDVTGSSLLTRLSDLIALPDRLLGHEHIPRTWSGEVLRLEDIVLNMDMDHEVLANKLPFFVDNLRLTISRTLGEEEDLSNNDATRHVRNLVADTGAFLGCWMVRRAQGAAERLTDPASIFRTYRMILERIEQLQASVLSLHELTRSAKAAREDRKSICLQLAWMRFELCWRAMAICDADANNALEPDAPTVESLLAYSRTLMALLLHHGLHRSVRNLRKAVEGVASSTGLGNSAADIDQDEETTVFVDEATAMWLSVIHLLGSFEKRRGITDGRLFWTQFETTYQRWDESMPKRAPLLRAESLWYCLFALGSLSQVSPEAEIQAASSREYWPLVARALLFVQFRSEESKEMAMGWHMLAKRDAYVRIVLQRCCLLVSEWRWTMDGAEVTLARLFDIFNSHKLADLPTETEHDFPAFLRDFDVKKLSTADVVEGEAMQDPSFHLFVRLLGQAGQELRDHAVEAKEADRRISRLFSRMTPVRVMPFTRTDVPTSSQRSVLFNHYTVVMLFLHLVPTSSPQRLRQIQSFLPAFKDADFVSQVTCVRAMMYVAVIFRHHQLDLDPVIKWFSDTVTALRREYEEIESSTKRYERQQLQHSVQHRSVTKGLARPDAVRMADIFENAPARQAALRRKEEVARLLVVALRSIQHVVRHADLRGEASGTATAGQRLPDQLLLSPAWTQQMLEAQISLEPRVGQEVLKCIQTFLLARIRVLRPDAPKAVSARLVEENHQTVAQPRGEESQDSFAELFETDDGFDFEDPLLARLLDGGDTSTACDSAGGAEGRGHTDKAHLDKKKWDREFGELVKNNISRSLFQLLSNIYHPDRRMEAAATGSVVMSLGVTQRLNELPIDALSSTNGAGRASTARTRMDRLLKAAEARQYLELVVDCWAGCAHVLVTNGLREWSSYLGFGNESWKRIDDAVGRRDVGLRFLQNVVNLDPAALERREYEVEFLAVWVQTAVARVLSVQDVYTRSLIEAEMDVKGKASLLSALAREWQVVIGASSASPAGEGDNAAHSNPSPVTLDLDSFTTYRTLLLNRTYTTLATALANTTTSMGTAYSILSALLSSLRAYVEDTPIGEVTQSSQNGSSLDYLRFCKTTLSDVEVALAGTSVMGSLRSEYGAAVQLVDARLSTVGDGG</sequence>
<dbReference type="EMBL" id="CCFA01004844">
    <property type="protein sequence ID" value="CDW99564.1"/>
    <property type="molecule type" value="Genomic_DNA"/>
</dbReference>
<dbReference type="PANTHER" id="PTHR28122">
    <property type="entry name" value="E3 UBIQUITIN-PROTEIN LIGASE SUBSTRATE RECEPTOR MMS22"/>
    <property type="match status" value="1"/>
</dbReference>
<feature type="compositionally biased region" description="Polar residues" evidence="1">
    <location>
        <begin position="489"/>
        <end position="503"/>
    </location>
</feature>
<reference evidence="4" key="3">
    <citation type="submission" date="2014-06" db="EMBL/GenBank/DDBJ databases">
        <authorList>
            <person name="Berkman P.J."/>
        </authorList>
    </citation>
    <scope>NUCLEOTIDE SEQUENCE [LARGE SCALE GENOMIC DNA]</scope>
</reference>
<evidence type="ECO:0000313" key="3">
    <source>
        <dbReference type="EMBL" id="CDW99564.1"/>
    </source>
</evidence>
<feature type="compositionally biased region" description="Basic and acidic residues" evidence="1">
    <location>
        <begin position="681"/>
        <end position="706"/>
    </location>
</feature>
<feature type="compositionally biased region" description="Low complexity" evidence="1">
    <location>
        <begin position="73"/>
        <end position="89"/>
    </location>
</feature>
<feature type="region of interest" description="Disordered" evidence="1">
    <location>
        <begin position="245"/>
        <end position="376"/>
    </location>
</feature>
<keyword evidence="4" id="KW-1185">Reference proteome</keyword>
<feature type="compositionally biased region" description="Pro residues" evidence="1">
    <location>
        <begin position="306"/>
        <end position="315"/>
    </location>
</feature>
<feature type="compositionally biased region" description="Polar residues" evidence="1">
    <location>
        <begin position="260"/>
        <end position="271"/>
    </location>
</feature>
<feature type="region of interest" description="Disordered" evidence="1">
    <location>
        <begin position="807"/>
        <end position="924"/>
    </location>
</feature>
<dbReference type="Pfam" id="PF09462">
    <property type="entry name" value="Mus7"/>
    <property type="match status" value="1"/>
</dbReference>
<evidence type="ECO:0000313" key="4">
    <source>
        <dbReference type="Proteomes" id="UP000242770"/>
    </source>
</evidence>
<dbReference type="STRING" id="49012.A0A0F7SCX6"/>
<feature type="compositionally biased region" description="Low complexity" evidence="1">
    <location>
        <begin position="148"/>
        <end position="161"/>
    </location>
</feature>
<feature type="compositionally biased region" description="Low complexity" evidence="1">
    <location>
        <begin position="1021"/>
        <end position="1031"/>
    </location>
</feature>